<dbReference type="Proteomes" id="UP000235371">
    <property type="component" value="Unassembled WGS sequence"/>
</dbReference>
<proteinExistence type="predicted"/>
<feature type="region of interest" description="Disordered" evidence="1">
    <location>
        <begin position="1"/>
        <end position="68"/>
    </location>
</feature>
<evidence type="ECO:0000313" key="3">
    <source>
        <dbReference type="Proteomes" id="UP000235371"/>
    </source>
</evidence>
<feature type="compositionally biased region" description="Polar residues" evidence="1">
    <location>
        <begin position="376"/>
        <end position="391"/>
    </location>
</feature>
<feature type="region of interest" description="Disordered" evidence="1">
    <location>
        <begin position="313"/>
        <end position="333"/>
    </location>
</feature>
<gene>
    <name evidence="2" type="ORF">K444DRAFT_658931</name>
</gene>
<dbReference type="InParanoid" id="A0A2J6TUE8"/>
<sequence>MAETANREKHQRGESEPNGQRDCTSSREGKKSSQVSGPVTSSSLSGKNSKPVPTFRAPDSSSVCEIEGKLGTGSKKDLEERRPNDALGLTDINGDQTNRSLLVITRKPDFKARSSTEGIVLPPAITIERPLFRANAQTKDLATTQQSTQQFVLGKRRPRANVETNELESDGSGSISEDKEYEIALRSSKSVSELRQNSVFVRNRHNPAGGPLEFVARFDTCADSNFISSRVAQNHGFNILQLPPADIVTYAMLEGECTPTQMVTLELQYPRSLRFYTDSFRVVKNNSFDILVGFPTIEKRGIVVQQHKHGIAFPSFKKKPNDEQAAHRKAIQERDHQTARELYQNMNSRTNSTQNSTGTNSTQSGSSSSTQRASGDDSNLYENGSGRTSGG</sequence>
<accession>A0A2J6TUE8</accession>
<dbReference type="OrthoDB" id="10344371at2759"/>
<evidence type="ECO:0000313" key="2">
    <source>
        <dbReference type="EMBL" id="PMD66652.1"/>
    </source>
</evidence>
<dbReference type="AlphaFoldDB" id="A0A2J6TUE8"/>
<name>A0A2J6TUE8_9HELO</name>
<reference evidence="2 3" key="1">
    <citation type="submission" date="2016-04" db="EMBL/GenBank/DDBJ databases">
        <title>A degradative enzymes factory behind the ericoid mycorrhizal symbiosis.</title>
        <authorList>
            <consortium name="DOE Joint Genome Institute"/>
            <person name="Martino E."/>
            <person name="Morin E."/>
            <person name="Grelet G."/>
            <person name="Kuo A."/>
            <person name="Kohler A."/>
            <person name="Daghino S."/>
            <person name="Barry K."/>
            <person name="Choi C."/>
            <person name="Cichocki N."/>
            <person name="Clum A."/>
            <person name="Copeland A."/>
            <person name="Hainaut M."/>
            <person name="Haridas S."/>
            <person name="Labutti K."/>
            <person name="Lindquist E."/>
            <person name="Lipzen A."/>
            <person name="Khouja H.-R."/>
            <person name="Murat C."/>
            <person name="Ohm R."/>
            <person name="Olson A."/>
            <person name="Spatafora J."/>
            <person name="Veneault-Fourrey C."/>
            <person name="Henrissat B."/>
            <person name="Grigoriev I."/>
            <person name="Martin F."/>
            <person name="Perotto S."/>
        </authorList>
    </citation>
    <scope>NUCLEOTIDE SEQUENCE [LARGE SCALE GENOMIC DNA]</scope>
    <source>
        <strain evidence="2 3">E</strain>
    </source>
</reference>
<dbReference type="InterPro" id="IPR021109">
    <property type="entry name" value="Peptidase_aspartic_dom_sf"/>
</dbReference>
<organism evidence="2 3">
    <name type="scientific">Hyaloscypha bicolor E</name>
    <dbReference type="NCBI Taxonomy" id="1095630"/>
    <lineage>
        <taxon>Eukaryota</taxon>
        <taxon>Fungi</taxon>
        <taxon>Dikarya</taxon>
        <taxon>Ascomycota</taxon>
        <taxon>Pezizomycotina</taxon>
        <taxon>Leotiomycetes</taxon>
        <taxon>Helotiales</taxon>
        <taxon>Hyaloscyphaceae</taxon>
        <taxon>Hyaloscypha</taxon>
        <taxon>Hyaloscypha bicolor</taxon>
    </lineage>
</organism>
<feature type="compositionally biased region" description="Basic and acidic residues" evidence="1">
    <location>
        <begin position="319"/>
        <end position="333"/>
    </location>
</feature>
<feature type="compositionally biased region" description="Basic and acidic residues" evidence="1">
    <location>
        <begin position="1"/>
        <end position="15"/>
    </location>
</feature>
<dbReference type="EMBL" id="KZ613743">
    <property type="protein sequence ID" value="PMD66652.1"/>
    <property type="molecule type" value="Genomic_DNA"/>
</dbReference>
<feature type="region of interest" description="Disordered" evidence="1">
    <location>
        <begin position="346"/>
        <end position="391"/>
    </location>
</feature>
<protein>
    <submittedName>
        <fullName evidence="2">Uncharacterized protein</fullName>
    </submittedName>
</protein>
<dbReference type="GeneID" id="36594387"/>
<feature type="compositionally biased region" description="Low complexity" evidence="1">
    <location>
        <begin position="347"/>
        <end position="372"/>
    </location>
</feature>
<dbReference type="RefSeq" id="XP_024743556.1">
    <property type="nucleotide sequence ID" value="XM_024886310.1"/>
</dbReference>
<feature type="compositionally biased region" description="Low complexity" evidence="1">
    <location>
        <begin position="32"/>
        <end position="46"/>
    </location>
</feature>
<evidence type="ECO:0000256" key="1">
    <source>
        <dbReference type="SAM" id="MobiDB-lite"/>
    </source>
</evidence>
<keyword evidence="3" id="KW-1185">Reference proteome</keyword>
<dbReference type="Gene3D" id="2.40.70.10">
    <property type="entry name" value="Acid Proteases"/>
    <property type="match status" value="1"/>
</dbReference>
<dbReference type="CDD" id="cd00303">
    <property type="entry name" value="retropepsin_like"/>
    <property type="match status" value="1"/>
</dbReference>